<feature type="compositionally biased region" description="Polar residues" evidence="1">
    <location>
        <begin position="39"/>
        <end position="49"/>
    </location>
</feature>
<feature type="region of interest" description="Disordered" evidence="1">
    <location>
        <begin position="181"/>
        <end position="205"/>
    </location>
</feature>
<sequence>MTVKPLTTDAIALTEKKMDMSLDDIIKMSKNNSSRSRNGKQGVSNSSQKFYNNVAADKSAKFKRFMETRSSLRQENLAQRRTSFHDNHFPLTAQAARKAAVAPIHNRGFSRSRAVSMNVQRVAAPLAHRNFSSKDDVFVKQKYPQDKVKPVTRQKKLQTLDSMFASMKEQRMKKLSKDWVNAPRRNGGRQTILPPPWARGGRFVQ</sequence>
<name>A0AAV0D5I2_9ASTE</name>
<accession>A0AAV0D5I2</accession>
<evidence type="ECO:0000313" key="3">
    <source>
        <dbReference type="Proteomes" id="UP001152523"/>
    </source>
</evidence>
<dbReference type="PANTHER" id="PTHR36048:SF1">
    <property type="entry name" value="RIBOSOME MATURATION FACTOR"/>
    <property type="match status" value="1"/>
</dbReference>
<dbReference type="Proteomes" id="UP001152523">
    <property type="component" value="Unassembled WGS sequence"/>
</dbReference>
<dbReference type="PANTHER" id="PTHR36048">
    <property type="entry name" value="RIBOSOME MATURATION FACTOR"/>
    <property type="match status" value="1"/>
</dbReference>
<gene>
    <name evidence="2" type="ORF">CEPIT_LOCUS12231</name>
</gene>
<dbReference type="AlphaFoldDB" id="A0AAV0D5I2"/>
<protein>
    <submittedName>
        <fullName evidence="2">Uncharacterized protein</fullName>
    </submittedName>
</protein>
<keyword evidence="3" id="KW-1185">Reference proteome</keyword>
<evidence type="ECO:0000313" key="2">
    <source>
        <dbReference type="EMBL" id="CAH9092791.1"/>
    </source>
</evidence>
<evidence type="ECO:0000256" key="1">
    <source>
        <dbReference type="SAM" id="MobiDB-lite"/>
    </source>
</evidence>
<organism evidence="2 3">
    <name type="scientific">Cuscuta epithymum</name>
    <dbReference type="NCBI Taxonomy" id="186058"/>
    <lineage>
        <taxon>Eukaryota</taxon>
        <taxon>Viridiplantae</taxon>
        <taxon>Streptophyta</taxon>
        <taxon>Embryophyta</taxon>
        <taxon>Tracheophyta</taxon>
        <taxon>Spermatophyta</taxon>
        <taxon>Magnoliopsida</taxon>
        <taxon>eudicotyledons</taxon>
        <taxon>Gunneridae</taxon>
        <taxon>Pentapetalae</taxon>
        <taxon>asterids</taxon>
        <taxon>lamiids</taxon>
        <taxon>Solanales</taxon>
        <taxon>Convolvulaceae</taxon>
        <taxon>Cuscuteae</taxon>
        <taxon>Cuscuta</taxon>
        <taxon>Cuscuta subgen. Cuscuta</taxon>
    </lineage>
</organism>
<reference evidence="2" key="1">
    <citation type="submission" date="2022-07" db="EMBL/GenBank/DDBJ databases">
        <authorList>
            <person name="Macas J."/>
            <person name="Novak P."/>
            <person name="Neumann P."/>
        </authorList>
    </citation>
    <scope>NUCLEOTIDE SEQUENCE</scope>
</reference>
<dbReference type="EMBL" id="CAMAPF010000074">
    <property type="protein sequence ID" value="CAH9092791.1"/>
    <property type="molecule type" value="Genomic_DNA"/>
</dbReference>
<comment type="caution">
    <text evidence="2">The sequence shown here is derived from an EMBL/GenBank/DDBJ whole genome shotgun (WGS) entry which is preliminary data.</text>
</comment>
<proteinExistence type="predicted"/>
<feature type="region of interest" description="Disordered" evidence="1">
    <location>
        <begin position="29"/>
        <end position="49"/>
    </location>
</feature>